<evidence type="ECO:0000313" key="1">
    <source>
        <dbReference type="EMBL" id="GGQ98343.1"/>
    </source>
</evidence>
<evidence type="ECO:0000313" key="2">
    <source>
        <dbReference type="Proteomes" id="UP000603865"/>
    </source>
</evidence>
<proteinExistence type="predicted"/>
<dbReference type="Proteomes" id="UP000603865">
    <property type="component" value="Unassembled WGS sequence"/>
</dbReference>
<dbReference type="AlphaFoldDB" id="A0A918BYE2"/>
<reference evidence="1" key="2">
    <citation type="submission" date="2020-09" db="EMBL/GenBank/DDBJ databases">
        <authorList>
            <person name="Sun Q."/>
            <person name="Ohkuma M."/>
        </authorList>
    </citation>
    <scope>NUCLEOTIDE SEQUENCE</scope>
    <source>
        <strain evidence="1">JCM 31311</strain>
    </source>
</reference>
<name>A0A918BYE2_9DEIO</name>
<keyword evidence="2" id="KW-1185">Reference proteome</keyword>
<accession>A0A918BYE2</accession>
<protein>
    <submittedName>
        <fullName evidence="1">Uncharacterized protein</fullName>
    </submittedName>
</protein>
<comment type="caution">
    <text evidence="1">The sequence shown here is derived from an EMBL/GenBank/DDBJ whole genome shotgun (WGS) entry which is preliminary data.</text>
</comment>
<gene>
    <name evidence="1" type="ORF">GCM10008957_08360</name>
</gene>
<reference evidence="1" key="1">
    <citation type="journal article" date="2014" name="Int. J. Syst. Evol. Microbiol.">
        <title>Complete genome sequence of Corynebacterium casei LMG S-19264T (=DSM 44701T), isolated from a smear-ripened cheese.</title>
        <authorList>
            <consortium name="US DOE Joint Genome Institute (JGI-PGF)"/>
            <person name="Walter F."/>
            <person name="Albersmeier A."/>
            <person name="Kalinowski J."/>
            <person name="Ruckert C."/>
        </authorList>
    </citation>
    <scope>NUCLEOTIDE SEQUENCE</scope>
    <source>
        <strain evidence="1">JCM 31311</strain>
    </source>
</reference>
<organism evidence="1 2">
    <name type="scientific">Deinococcus ruber</name>
    <dbReference type="NCBI Taxonomy" id="1848197"/>
    <lineage>
        <taxon>Bacteria</taxon>
        <taxon>Thermotogati</taxon>
        <taxon>Deinococcota</taxon>
        <taxon>Deinococci</taxon>
        <taxon>Deinococcales</taxon>
        <taxon>Deinococcaceae</taxon>
        <taxon>Deinococcus</taxon>
    </lineage>
</organism>
<sequence length="60" mass="6158">MQFHQIVGAGGLKPNSEALHASLKVTAAFSAELLGIQATKKRARPPATAAGIWPGYALGS</sequence>
<dbReference type="EMBL" id="BMQL01000003">
    <property type="protein sequence ID" value="GGQ98343.1"/>
    <property type="molecule type" value="Genomic_DNA"/>
</dbReference>